<dbReference type="GO" id="GO:0003887">
    <property type="term" value="F:DNA-directed DNA polymerase activity"/>
    <property type="evidence" value="ECO:0007669"/>
    <property type="project" value="UniProtKB-KW"/>
</dbReference>
<keyword evidence="4" id="KW-0548">Nucleotidyltransferase</keyword>
<dbReference type="InterPro" id="IPR008918">
    <property type="entry name" value="HhH2"/>
</dbReference>
<dbReference type="Pfam" id="PF02739">
    <property type="entry name" value="5_3_exonuc_N"/>
    <property type="match status" value="1"/>
</dbReference>
<keyword evidence="7" id="KW-0239">DNA-directed DNA polymerase</keyword>
<evidence type="ECO:0000256" key="3">
    <source>
        <dbReference type="ARBA" id="ARBA00022679"/>
    </source>
</evidence>
<evidence type="ECO:0000256" key="7">
    <source>
        <dbReference type="ARBA" id="ARBA00022932"/>
    </source>
</evidence>
<dbReference type="GO" id="GO:0006261">
    <property type="term" value="P:DNA-templated DNA replication"/>
    <property type="evidence" value="ECO:0007669"/>
    <property type="project" value="InterPro"/>
</dbReference>
<feature type="domain" description="DNA-directed DNA polymerase family A palm" evidence="12">
    <location>
        <begin position="551"/>
        <end position="761"/>
    </location>
</feature>
<dbReference type="GO" id="GO:0006302">
    <property type="term" value="P:double-strand break repair"/>
    <property type="evidence" value="ECO:0007669"/>
    <property type="project" value="TreeGrafter"/>
</dbReference>
<dbReference type="GO" id="GO:0008409">
    <property type="term" value="F:5'-3' exonuclease activity"/>
    <property type="evidence" value="ECO:0007669"/>
    <property type="project" value="InterPro"/>
</dbReference>
<dbReference type="AlphaFoldDB" id="A0A2H0UDZ0"/>
<evidence type="ECO:0000256" key="10">
    <source>
        <dbReference type="ARBA" id="ARBA00049244"/>
    </source>
</evidence>
<protein>
    <recommendedName>
        <fullName evidence="2">DNA-directed DNA polymerase</fullName>
        <ecNumber evidence="2">2.7.7.7</ecNumber>
    </recommendedName>
</protein>
<comment type="similarity">
    <text evidence="1">Belongs to the DNA polymerase type-A family.</text>
</comment>
<dbReference type="SMART" id="SM00482">
    <property type="entry name" value="POLAc"/>
    <property type="match status" value="1"/>
</dbReference>
<dbReference type="SUPFAM" id="SSF47807">
    <property type="entry name" value="5' to 3' exonuclease, C-terminal subdomain"/>
    <property type="match status" value="1"/>
</dbReference>
<dbReference type="PROSITE" id="PS00447">
    <property type="entry name" value="DNA_POLYMERASE_A"/>
    <property type="match status" value="1"/>
</dbReference>
<dbReference type="Gene3D" id="3.40.50.1010">
    <property type="entry name" value="5'-nuclease"/>
    <property type="match status" value="1"/>
</dbReference>
<evidence type="ECO:0000259" key="12">
    <source>
        <dbReference type="SMART" id="SM00482"/>
    </source>
</evidence>
<keyword evidence="5" id="KW-0235">DNA replication</keyword>
<dbReference type="FunFam" id="1.10.150.20:FF:000002">
    <property type="entry name" value="DNA polymerase I"/>
    <property type="match status" value="1"/>
</dbReference>
<dbReference type="SMART" id="SM00279">
    <property type="entry name" value="HhH2"/>
    <property type="match status" value="1"/>
</dbReference>
<evidence type="ECO:0000313" key="14">
    <source>
        <dbReference type="Proteomes" id="UP000229344"/>
    </source>
</evidence>
<keyword evidence="8" id="KW-0238">DNA-binding</keyword>
<gene>
    <name evidence="13" type="ORF">COU16_03585</name>
</gene>
<dbReference type="Gene3D" id="1.10.150.20">
    <property type="entry name" value="5' to 3' exonuclease, C-terminal subdomain"/>
    <property type="match status" value="2"/>
</dbReference>
<dbReference type="Proteomes" id="UP000229344">
    <property type="component" value="Unassembled WGS sequence"/>
</dbReference>
<keyword evidence="3" id="KW-0808">Transferase</keyword>
<dbReference type="InterPro" id="IPR002298">
    <property type="entry name" value="DNA_polymerase_A"/>
</dbReference>
<dbReference type="InterPro" id="IPR020045">
    <property type="entry name" value="DNA_polI_H3TH"/>
</dbReference>
<dbReference type="SMART" id="SM00475">
    <property type="entry name" value="53EXOc"/>
    <property type="match status" value="1"/>
</dbReference>
<dbReference type="InterPro" id="IPR036279">
    <property type="entry name" value="5-3_exonuclease_C_sf"/>
</dbReference>
<dbReference type="CDD" id="cd08637">
    <property type="entry name" value="DNA_pol_A_pol_I_C"/>
    <property type="match status" value="1"/>
</dbReference>
<evidence type="ECO:0000256" key="6">
    <source>
        <dbReference type="ARBA" id="ARBA00022763"/>
    </source>
</evidence>
<keyword evidence="9" id="KW-0234">DNA repair</keyword>
<organism evidence="13 14">
    <name type="scientific">Candidatus Kaiserbacteria bacterium CG10_big_fil_rev_8_21_14_0_10_47_16</name>
    <dbReference type="NCBI Taxonomy" id="1974608"/>
    <lineage>
        <taxon>Bacteria</taxon>
        <taxon>Candidatus Kaiseribacteriota</taxon>
    </lineage>
</organism>
<dbReference type="Pfam" id="PF00476">
    <property type="entry name" value="DNA_pol_A"/>
    <property type="match status" value="1"/>
</dbReference>
<dbReference type="SUPFAM" id="SSF56672">
    <property type="entry name" value="DNA/RNA polymerases"/>
    <property type="match status" value="1"/>
</dbReference>
<dbReference type="EMBL" id="PFBI01000006">
    <property type="protein sequence ID" value="PIR84629.1"/>
    <property type="molecule type" value="Genomic_DNA"/>
</dbReference>
<evidence type="ECO:0000256" key="1">
    <source>
        <dbReference type="ARBA" id="ARBA00007705"/>
    </source>
</evidence>
<dbReference type="PANTHER" id="PTHR10133:SF27">
    <property type="entry name" value="DNA POLYMERASE NU"/>
    <property type="match status" value="1"/>
</dbReference>
<dbReference type="EC" id="2.7.7.7" evidence="2"/>
<evidence type="ECO:0000256" key="4">
    <source>
        <dbReference type="ARBA" id="ARBA00022695"/>
    </source>
</evidence>
<accession>A0A2H0UDZ0</accession>
<dbReference type="InterPro" id="IPR029060">
    <property type="entry name" value="PIN-like_dom_sf"/>
</dbReference>
<feature type="domain" description="5'-3' exonuclease" evidence="11">
    <location>
        <begin position="16"/>
        <end position="287"/>
    </location>
</feature>
<dbReference type="InterPro" id="IPR043502">
    <property type="entry name" value="DNA/RNA_pol_sf"/>
</dbReference>
<dbReference type="Pfam" id="PF01367">
    <property type="entry name" value="5_3_exonuc"/>
    <property type="match status" value="1"/>
</dbReference>
<dbReference type="FunFam" id="1.10.150.20:FF:000003">
    <property type="entry name" value="DNA polymerase I"/>
    <property type="match status" value="1"/>
</dbReference>
<dbReference type="InterPro" id="IPR002421">
    <property type="entry name" value="5-3_exonuclease"/>
</dbReference>
<evidence type="ECO:0000256" key="9">
    <source>
        <dbReference type="ARBA" id="ARBA00023204"/>
    </source>
</evidence>
<dbReference type="CDD" id="cd09898">
    <property type="entry name" value="H3TH_53EXO"/>
    <property type="match status" value="1"/>
</dbReference>
<proteinExistence type="inferred from homology"/>
<dbReference type="InterPro" id="IPR001098">
    <property type="entry name" value="DNA-dir_DNA_pol_A_palm_dom"/>
</dbReference>
<reference evidence="14" key="1">
    <citation type="submission" date="2017-09" db="EMBL/GenBank/DDBJ databases">
        <title>Depth-based differentiation of microbial function through sediment-hosted aquifers and enrichment of novel symbionts in the deep terrestrial subsurface.</title>
        <authorList>
            <person name="Probst A.J."/>
            <person name="Ladd B."/>
            <person name="Jarett J.K."/>
            <person name="Geller-Mcgrath D.E."/>
            <person name="Sieber C.M.K."/>
            <person name="Emerson J.B."/>
            <person name="Anantharaman K."/>
            <person name="Thomas B.C."/>
            <person name="Malmstrom R."/>
            <person name="Stieglmeier M."/>
            <person name="Klingl A."/>
            <person name="Woyke T."/>
            <person name="Ryan C.M."/>
            <person name="Banfield J.F."/>
        </authorList>
    </citation>
    <scope>NUCLEOTIDE SEQUENCE [LARGE SCALE GENOMIC DNA]</scope>
</reference>
<dbReference type="CDD" id="cd09859">
    <property type="entry name" value="PIN_53EXO"/>
    <property type="match status" value="1"/>
</dbReference>
<evidence type="ECO:0000313" key="13">
    <source>
        <dbReference type="EMBL" id="PIR84629.1"/>
    </source>
</evidence>
<dbReference type="PRINTS" id="PR00868">
    <property type="entry name" value="DNAPOLI"/>
</dbReference>
<dbReference type="SUPFAM" id="SSF88723">
    <property type="entry name" value="PIN domain-like"/>
    <property type="match status" value="1"/>
</dbReference>
<dbReference type="InterPro" id="IPR019760">
    <property type="entry name" value="DNA-dir_DNA_pol_A_CS"/>
</dbReference>
<keyword evidence="6" id="KW-0227">DNA damage</keyword>
<evidence type="ECO:0000256" key="8">
    <source>
        <dbReference type="ARBA" id="ARBA00023125"/>
    </source>
</evidence>
<dbReference type="Gene3D" id="3.30.70.370">
    <property type="match status" value="1"/>
</dbReference>
<comment type="caution">
    <text evidence="13">The sequence shown here is derived from an EMBL/GenBank/DDBJ whole genome shotgun (WGS) entry which is preliminary data.</text>
</comment>
<dbReference type="InterPro" id="IPR020046">
    <property type="entry name" value="5-3_exonucl_a-hlix_arch_N"/>
</dbReference>
<dbReference type="Gene3D" id="1.20.1060.10">
    <property type="entry name" value="Taq DNA Polymerase, Chain T, domain 4"/>
    <property type="match status" value="1"/>
</dbReference>
<evidence type="ECO:0000256" key="5">
    <source>
        <dbReference type="ARBA" id="ARBA00022705"/>
    </source>
</evidence>
<evidence type="ECO:0000259" key="11">
    <source>
        <dbReference type="SMART" id="SM00475"/>
    </source>
</evidence>
<name>A0A2H0UDZ0_9BACT</name>
<dbReference type="PANTHER" id="PTHR10133">
    <property type="entry name" value="DNA POLYMERASE I"/>
    <property type="match status" value="1"/>
</dbReference>
<comment type="catalytic activity">
    <reaction evidence="10">
        <text>DNA(n) + a 2'-deoxyribonucleoside 5'-triphosphate = DNA(n+1) + diphosphate</text>
        <dbReference type="Rhea" id="RHEA:22508"/>
        <dbReference type="Rhea" id="RHEA-COMP:17339"/>
        <dbReference type="Rhea" id="RHEA-COMP:17340"/>
        <dbReference type="ChEBI" id="CHEBI:33019"/>
        <dbReference type="ChEBI" id="CHEBI:61560"/>
        <dbReference type="ChEBI" id="CHEBI:173112"/>
        <dbReference type="EC" id="2.7.7.7"/>
    </reaction>
</comment>
<evidence type="ECO:0000256" key="2">
    <source>
        <dbReference type="ARBA" id="ARBA00012417"/>
    </source>
</evidence>
<dbReference type="GO" id="GO:0003677">
    <property type="term" value="F:DNA binding"/>
    <property type="evidence" value="ECO:0007669"/>
    <property type="project" value="UniProtKB-KW"/>
</dbReference>
<dbReference type="FunFam" id="1.20.1060.10:FF:000001">
    <property type="entry name" value="DNA polymerase I"/>
    <property type="match status" value="1"/>
</dbReference>
<sequence length="805" mass="90920">MAAKKPTKTKKVAKEKPPTLVLLDAHAILHRAYHALPDFASPTGEPTGALYGVVSMLLKIVEDVKPDYIVACYDLPEPTYRHEAFEGYKAGRVKMDDALARQIDRSRDVFEAFGIRIYEAAGFEADDILGTIAEQSKDFKDLHVIIASGDMDTLQLIEKKRVQVYTLRKGIKDTILYDEKGVKDRFGFGPLLIPDFKGLRGDPSDNIPGIVGIGEKTATELITQFGGIDDLYKKLKKDPNAFEKAGIKARMINLLTEGEEEAQFSKMLATIRRDAPIEFELPEGTWRDKLDVEVILQLFAELGFRTLGGRVKALFGGKDVMNLTDEGEVVPEDDLQKTAIALWILESDTTNPTLDDILSYARGRGQEATYAVAKKLIFDELKEQKLNKLYEEMELPLIEVVDRMHEVGIKLDTAYLAKISKKFHTELAGLEKRIYKLATVEFNINSPKQLGDVLYDTLGLKAKNQKKTATGQRSTRESELEKLREVHDIIPEILRYRELQKLVSTYVDTLPTTVGKDGRVHTTFLQAGTVTGRMGSKDPNMQNIPMRTDEGRAIRRAFVAEKGYKLVAIDYSQIELRIAAFLSKDAKMMEIFKRGEDVHTGVAVRVFGVHADDVTPDMRRRAKVINFGILYGMGVNALRQNLGGETSREEAQEFLNAYFNTFTRLAEYLEEVKVNARKTRYTETLFGRRRHFPGIASSLPFIRAQAERMAINAPIQGTEGDIVRIAMNEVHYYFKEKKMLDDVRLLLQVHDELVFEIKEELVEKVLPEITSRMTSVVSEKDSHGVPIDVETKIGNNWEEMAKVLK</sequence>